<accession>A0A8B6HFC3</accession>
<evidence type="ECO:0000313" key="2">
    <source>
        <dbReference type="EMBL" id="VDI78072.1"/>
    </source>
</evidence>
<gene>
    <name evidence="2" type="ORF">MGAL_10B056446</name>
</gene>
<proteinExistence type="predicted"/>
<organism evidence="2 3">
    <name type="scientific">Mytilus galloprovincialis</name>
    <name type="common">Mediterranean mussel</name>
    <dbReference type="NCBI Taxonomy" id="29158"/>
    <lineage>
        <taxon>Eukaryota</taxon>
        <taxon>Metazoa</taxon>
        <taxon>Spiralia</taxon>
        <taxon>Lophotrochozoa</taxon>
        <taxon>Mollusca</taxon>
        <taxon>Bivalvia</taxon>
        <taxon>Autobranchia</taxon>
        <taxon>Pteriomorphia</taxon>
        <taxon>Mytilida</taxon>
        <taxon>Mytiloidea</taxon>
        <taxon>Mytilidae</taxon>
        <taxon>Mytilinae</taxon>
        <taxon>Mytilus</taxon>
    </lineage>
</organism>
<evidence type="ECO:0000256" key="1">
    <source>
        <dbReference type="SAM" id="MobiDB-lite"/>
    </source>
</evidence>
<dbReference type="AlphaFoldDB" id="A0A8B6HFC3"/>
<feature type="region of interest" description="Disordered" evidence="1">
    <location>
        <begin position="76"/>
        <end position="98"/>
    </location>
</feature>
<dbReference type="EMBL" id="UYJE01009920">
    <property type="protein sequence ID" value="VDI78072.1"/>
    <property type="molecule type" value="Genomic_DNA"/>
</dbReference>
<sequence>MQGDGEVMENNDKQLEMARNGRNNDNAGEMRRCEEMRRAEERAVERLRRLLRRWWGRYGGYWGGGVGMREVGRNNDNAGEMASGGRITTMQGNGGGMEEITTCRGKWRRWWRKRGGGEVRRLLGRAEGT</sequence>
<protein>
    <submittedName>
        <fullName evidence="2">Uncharacterized protein</fullName>
    </submittedName>
</protein>
<comment type="caution">
    <text evidence="2">The sequence shown here is derived from an EMBL/GenBank/DDBJ whole genome shotgun (WGS) entry which is preliminary data.</text>
</comment>
<name>A0A8B6HFC3_MYTGA</name>
<evidence type="ECO:0000313" key="3">
    <source>
        <dbReference type="Proteomes" id="UP000596742"/>
    </source>
</evidence>
<dbReference type="Proteomes" id="UP000596742">
    <property type="component" value="Unassembled WGS sequence"/>
</dbReference>
<feature type="region of interest" description="Disordered" evidence="1">
    <location>
        <begin position="1"/>
        <end position="35"/>
    </location>
</feature>
<keyword evidence="3" id="KW-1185">Reference proteome</keyword>
<reference evidence="2" key="1">
    <citation type="submission" date="2018-11" db="EMBL/GenBank/DDBJ databases">
        <authorList>
            <person name="Alioto T."/>
            <person name="Alioto T."/>
        </authorList>
    </citation>
    <scope>NUCLEOTIDE SEQUENCE</scope>
</reference>